<gene>
    <name evidence="1" type="ORF">BDFB_011026</name>
</gene>
<accession>A0A482W7I2</accession>
<reference evidence="1 2" key="1">
    <citation type="submission" date="2017-03" db="EMBL/GenBank/DDBJ databases">
        <title>Genome of the blue death feigning beetle - Asbolus verrucosus.</title>
        <authorList>
            <person name="Rider S.D."/>
        </authorList>
    </citation>
    <scope>NUCLEOTIDE SEQUENCE [LARGE SCALE GENOMIC DNA]</scope>
    <source>
        <strain evidence="1">Butters</strain>
        <tissue evidence="1">Head and leg muscle</tissue>
    </source>
</reference>
<protein>
    <submittedName>
        <fullName evidence="1">Uncharacterized protein</fullName>
    </submittedName>
</protein>
<evidence type="ECO:0000313" key="2">
    <source>
        <dbReference type="Proteomes" id="UP000292052"/>
    </source>
</evidence>
<sequence length="33" mass="3832">MNAQNAHHLYTENFVVIKRTMAQSVALAFQKNR</sequence>
<keyword evidence="2" id="KW-1185">Reference proteome</keyword>
<dbReference type="AlphaFoldDB" id="A0A482W7I2"/>
<comment type="caution">
    <text evidence="1">The sequence shown here is derived from an EMBL/GenBank/DDBJ whole genome shotgun (WGS) entry which is preliminary data.</text>
</comment>
<dbReference type="EMBL" id="QDEB01026634">
    <property type="protein sequence ID" value="RZC40358.1"/>
    <property type="molecule type" value="Genomic_DNA"/>
</dbReference>
<proteinExistence type="predicted"/>
<dbReference type="Proteomes" id="UP000292052">
    <property type="component" value="Unassembled WGS sequence"/>
</dbReference>
<organism evidence="1 2">
    <name type="scientific">Asbolus verrucosus</name>
    <name type="common">Desert ironclad beetle</name>
    <dbReference type="NCBI Taxonomy" id="1661398"/>
    <lineage>
        <taxon>Eukaryota</taxon>
        <taxon>Metazoa</taxon>
        <taxon>Ecdysozoa</taxon>
        <taxon>Arthropoda</taxon>
        <taxon>Hexapoda</taxon>
        <taxon>Insecta</taxon>
        <taxon>Pterygota</taxon>
        <taxon>Neoptera</taxon>
        <taxon>Endopterygota</taxon>
        <taxon>Coleoptera</taxon>
        <taxon>Polyphaga</taxon>
        <taxon>Cucujiformia</taxon>
        <taxon>Tenebrionidae</taxon>
        <taxon>Pimeliinae</taxon>
        <taxon>Asbolus</taxon>
    </lineage>
</organism>
<evidence type="ECO:0000313" key="1">
    <source>
        <dbReference type="EMBL" id="RZC40358.1"/>
    </source>
</evidence>
<name>A0A482W7I2_ASBVE</name>